<feature type="domain" description="Ice-binding protein C-terminal" evidence="2">
    <location>
        <begin position="174"/>
        <end position="197"/>
    </location>
</feature>
<dbReference type="Proteomes" id="UP001209701">
    <property type="component" value="Unassembled WGS sequence"/>
</dbReference>
<protein>
    <submittedName>
        <fullName evidence="3">PEP-CTERM sorting domain-containing protein</fullName>
    </submittedName>
</protein>
<dbReference type="NCBIfam" id="TIGR02595">
    <property type="entry name" value="PEP_CTERM"/>
    <property type="match status" value="1"/>
</dbReference>
<evidence type="ECO:0000256" key="1">
    <source>
        <dbReference type="SAM" id="SignalP"/>
    </source>
</evidence>
<gene>
    <name evidence="3" type="ORF">LNV07_00720</name>
</gene>
<dbReference type="InterPro" id="IPR013424">
    <property type="entry name" value="Ice-binding_C"/>
</dbReference>
<organism evidence="3 4">
    <name type="scientific">Roseateles oligotrophus</name>
    <dbReference type="NCBI Taxonomy" id="1769250"/>
    <lineage>
        <taxon>Bacteria</taxon>
        <taxon>Pseudomonadati</taxon>
        <taxon>Pseudomonadota</taxon>
        <taxon>Betaproteobacteria</taxon>
        <taxon>Burkholderiales</taxon>
        <taxon>Sphaerotilaceae</taxon>
        <taxon>Roseateles</taxon>
    </lineage>
</organism>
<sequence>MQPSLRFLSAAALTLLSASSFAASTVYTSSADFMSHVVAGSYTENFNGLSSPPAGGAFAGGGFSYAVSAPSDLYASGEFLGTNQIDEALTITFTGGNVTAVGSNFYSTNISDQFQAVSLTITLNDGTVTTFTPTSVLDSYRGFTSNVGISSLVMSAAGASLYVGVDNLTVGVSAVPEPSSWALMGLGLAGLIAARRRTV</sequence>
<accession>A0ABT2Y8K3</accession>
<name>A0ABT2Y8K3_9BURK</name>
<proteinExistence type="predicted"/>
<evidence type="ECO:0000313" key="3">
    <source>
        <dbReference type="EMBL" id="MCV2366624.1"/>
    </source>
</evidence>
<dbReference type="EMBL" id="JAJIRN010000001">
    <property type="protein sequence ID" value="MCV2366624.1"/>
    <property type="molecule type" value="Genomic_DNA"/>
</dbReference>
<reference evidence="3 4" key="1">
    <citation type="submission" date="2021-11" db="EMBL/GenBank/DDBJ databases">
        <authorList>
            <person name="Liang Q."/>
            <person name="Mou H."/>
            <person name="Liu Z."/>
        </authorList>
    </citation>
    <scope>NUCLEOTIDE SEQUENCE [LARGE SCALE GENOMIC DNA]</scope>
    <source>
        <strain evidence="3 4">CHU3</strain>
    </source>
</reference>
<evidence type="ECO:0000313" key="4">
    <source>
        <dbReference type="Proteomes" id="UP001209701"/>
    </source>
</evidence>
<evidence type="ECO:0000259" key="2">
    <source>
        <dbReference type="Pfam" id="PF07589"/>
    </source>
</evidence>
<dbReference type="Pfam" id="PF07589">
    <property type="entry name" value="PEP-CTERM"/>
    <property type="match status" value="1"/>
</dbReference>
<keyword evidence="1" id="KW-0732">Signal</keyword>
<comment type="caution">
    <text evidence="3">The sequence shown here is derived from an EMBL/GenBank/DDBJ whole genome shotgun (WGS) entry which is preliminary data.</text>
</comment>
<keyword evidence="4" id="KW-1185">Reference proteome</keyword>
<feature type="signal peptide" evidence="1">
    <location>
        <begin position="1"/>
        <end position="22"/>
    </location>
</feature>
<dbReference type="RefSeq" id="WP_263569262.1">
    <property type="nucleotide sequence ID" value="NZ_JAJIRN010000001.1"/>
</dbReference>
<feature type="chain" id="PRO_5046270906" evidence="1">
    <location>
        <begin position="23"/>
        <end position="199"/>
    </location>
</feature>